<protein>
    <recommendedName>
        <fullName evidence="2">Tocopherol cyclase</fullName>
    </recommendedName>
</protein>
<name>A0AAU7AYJ1_9ACTN</name>
<dbReference type="SUPFAM" id="SSF159245">
    <property type="entry name" value="AttH-like"/>
    <property type="match status" value="1"/>
</dbReference>
<dbReference type="Pfam" id="PF14249">
    <property type="entry name" value="Tocopherol_cycl"/>
    <property type="match status" value="1"/>
</dbReference>
<sequence>MVTAGGLRHTRGRAYPAPAVCFPGASGKMGGMLSRYRATGADLPFGDPLRAHGVAMEGYFWRLSDPASGRVIVALCGVHRGRAGKTWANVALASHPGGTVAAADVDSAFADPQALGVRAGDGVLDADARGVRVDLGPDARLDLRLDDVRPWSRRSLGGLGIGQVAPVLSQHWHPYVLGARASGTAQVGGEAVDLAGFRVYAEKNWGREGFPEQWWWGQAQCFPEGDTCVAFAGGTVAVAGLTTTASAVAVRLGDRLIRLGDPVLSRARVVARDGSWSLRARGPRYSVEIEATAGPSDAHVLPVPLPASGYSVAGALQHFAGELRLVVRRRGRVQFSGTSPLAGLERGGVEQLKTEIARRRATDQVTAEGAAT</sequence>
<dbReference type="GO" id="GO:0009976">
    <property type="term" value="F:tocopherol cyclase activity"/>
    <property type="evidence" value="ECO:0007669"/>
    <property type="project" value="InterPro"/>
</dbReference>
<dbReference type="KEGG" id="parq:DSM112329_03605"/>
<evidence type="ECO:0008006" key="2">
    <source>
        <dbReference type="Google" id="ProtNLM"/>
    </source>
</evidence>
<organism evidence="1">
    <name type="scientific">Paraconexibacter sp. AEG42_29</name>
    <dbReference type="NCBI Taxonomy" id="2997339"/>
    <lineage>
        <taxon>Bacteria</taxon>
        <taxon>Bacillati</taxon>
        <taxon>Actinomycetota</taxon>
        <taxon>Thermoleophilia</taxon>
        <taxon>Solirubrobacterales</taxon>
        <taxon>Paraconexibacteraceae</taxon>
        <taxon>Paraconexibacter</taxon>
    </lineage>
</organism>
<dbReference type="PANTHER" id="PTHR35309:SF4">
    <property type="entry name" value="TOCOPHEROL CYCLASE"/>
    <property type="match status" value="1"/>
</dbReference>
<proteinExistence type="predicted"/>
<dbReference type="EMBL" id="CP114014">
    <property type="protein sequence ID" value="XAY06728.1"/>
    <property type="molecule type" value="Genomic_DNA"/>
</dbReference>
<reference evidence="1" key="1">
    <citation type="submission" date="2022-12" db="EMBL/GenBank/DDBJ databases">
        <title>Paraconexibacter alkalitolerans sp. nov. and Baekduia alba sp. nov., isolated from soil and emended description of the genera Paraconexibacter (Chun et al., 2020) and Baekduia (An et al., 2020).</title>
        <authorList>
            <person name="Vieira S."/>
            <person name="Huber K.J."/>
            <person name="Geppert A."/>
            <person name="Wolf J."/>
            <person name="Neumann-Schaal M."/>
            <person name="Muesken M."/>
            <person name="Overmann J."/>
        </authorList>
    </citation>
    <scope>NUCLEOTIDE SEQUENCE</scope>
    <source>
        <strain evidence="1">AEG42_29</strain>
    </source>
</reference>
<accession>A0AAU7AYJ1</accession>
<dbReference type="PANTHER" id="PTHR35309">
    <property type="match status" value="1"/>
</dbReference>
<evidence type="ECO:0000313" key="1">
    <source>
        <dbReference type="EMBL" id="XAY06728.1"/>
    </source>
</evidence>
<gene>
    <name evidence="1" type="ORF">DSM112329_03605</name>
</gene>
<dbReference type="AlphaFoldDB" id="A0AAU7AYJ1"/>
<dbReference type="InterPro" id="IPR025893">
    <property type="entry name" value="Tocopherol_cyclase"/>
</dbReference>